<gene>
    <name evidence="1" type="ORF">HNP81_000874</name>
</gene>
<organism evidence="1 2">
    <name type="scientific">Peribacillus huizhouensis</name>
    <dbReference type="NCBI Taxonomy" id="1501239"/>
    <lineage>
        <taxon>Bacteria</taxon>
        <taxon>Bacillati</taxon>
        <taxon>Bacillota</taxon>
        <taxon>Bacilli</taxon>
        <taxon>Bacillales</taxon>
        <taxon>Bacillaceae</taxon>
        <taxon>Peribacillus</taxon>
    </lineage>
</organism>
<evidence type="ECO:0000313" key="1">
    <source>
        <dbReference type="EMBL" id="MBA9025591.1"/>
    </source>
</evidence>
<sequence>MNASITKEDFYHILKDAFEKGESERDVTVNELVEELSLKLQAILPKSVR</sequence>
<name>A0ABR6CKK9_9BACI</name>
<evidence type="ECO:0000313" key="2">
    <source>
        <dbReference type="Proteomes" id="UP000626697"/>
    </source>
</evidence>
<accession>A0ABR6CKK9</accession>
<reference evidence="1 2" key="1">
    <citation type="submission" date="2020-08" db="EMBL/GenBank/DDBJ databases">
        <title>Genomic Encyclopedia of Type Strains, Phase IV (KMG-IV): sequencing the most valuable type-strain genomes for metagenomic binning, comparative biology and taxonomic classification.</title>
        <authorList>
            <person name="Goeker M."/>
        </authorList>
    </citation>
    <scope>NUCLEOTIDE SEQUENCE [LARGE SCALE GENOMIC DNA]</scope>
    <source>
        <strain evidence="1 2">DSM 105481</strain>
    </source>
</reference>
<dbReference type="Proteomes" id="UP000626697">
    <property type="component" value="Unassembled WGS sequence"/>
</dbReference>
<dbReference type="EMBL" id="JACJHX010000002">
    <property type="protein sequence ID" value="MBA9025591.1"/>
    <property type="molecule type" value="Genomic_DNA"/>
</dbReference>
<keyword evidence="2" id="KW-1185">Reference proteome</keyword>
<proteinExistence type="predicted"/>
<dbReference type="InterPro" id="IPR058930">
    <property type="entry name" value="YwzD"/>
</dbReference>
<dbReference type="RefSeq" id="WP_154664007.1">
    <property type="nucleotide sequence ID" value="NZ_JACJHX010000002.1"/>
</dbReference>
<comment type="caution">
    <text evidence="1">The sequence shown here is derived from an EMBL/GenBank/DDBJ whole genome shotgun (WGS) entry which is preliminary data.</text>
</comment>
<protein>
    <recommendedName>
        <fullName evidence="3">Sporulation histidine kinase inhibitor Sda</fullName>
    </recommendedName>
</protein>
<evidence type="ECO:0008006" key="3">
    <source>
        <dbReference type="Google" id="ProtNLM"/>
    </source>
</evidence>
<dbReference type="Pfam" id="PF26162">
    <property type="entry name" value="YwzD"/>
    <property type="match status" value="1"/>
</dbReference>